<proteinExistence type="predicted"/>
<evidence type="ECO:0000256" key="1">
    <source>
        <dbReference type="SAM" id="SignalP"/>
    </source>
</evidence>
<reference evidence="3 4" key="1">
    <citation type="journal article" date="2011" name="Stand. Genomic Sci.">
        <title>Complete genome sequence of 'Thioalkalivibrio sulfidophilus' HL-EbGr7.</title>
        <authorList>
            <person name="Muyzer G."/>
            <person name="Sorokin D.Y."/>
            <person name="Mavromatis K."/>
            <person name="Lapidus A."/>
            <person name="Clum A."/>
            <person name="Ivanova N."/>
            <person name="Pati A."/>
            <person name="d'Haeseleer P."/>
            <person name="Woyke T."/>
            <person name="Kyrpides N.C."/>
        </authorList>
    </citation>
    <scope>NUCLEOTIDE SEQUENCE [LARGE SCALE GENOMIC DNA]</scope>
    <source>
        <strain evidence="3 4">HL-EbGR7</strain>
    </source>
</reference>
<dbReference type="Gene3D" id="2.120.10.30">
    <property type="entry name" value="TolB, C-terminal domain"/>
    <property type="match status" value="1"/>
</dbReference>
<evidence type="ECO:0000259" key="2">
    <source>
        <dbReference type="Pfam" id="PF07995"/>
    </source>
</evidence>
<dbReference type="AlphaFoldDB" id="B8GQK1"/>
<gene>
    <name evidence="3" type="ordered locus">Tgr7_3156</name>
</gene>
<dbReference type="Pfam" id="PF07995">
    <property type="entry name" value="GSDH"/>
    <property type="match status" value="1"/>
</dbReference>
<dbReference type="InterPro" id="IPR011042">
    <property type="entry name" value="6-blade_b-propeller_TolB-like"/>
</dbReference>
<organism evidence="3 4">
    <name type="scientific">Thioalkalivibrio sulfidiphilus (strain HL-EbGR7)</name>
    <dbReference type="NCBI Taxonomy" id="396588"/>
    <lineage>
        <taxon>Bacteria</taxon>
        <taxon>Pseudomonadati</taxon>
        <taxon>Pseudomonadota</taxon>
        <taxon>Gammaproteobacteria</taxon>
        <taxon>Chromatiales</taxon>
        <taxon>Ectothiorhodospiraceae</taxon>
        <taxon>Thioalkalivibrio</taxon>
    </lineage>
</organism>
<sequence length="376" mass="41935" precursor="true">MTRFITWRSLLALLLILPLGVACANPNLDTREHVVKVVPLTDGLENPWSLAFLPNGDMLITERPGRLRIFRDGQLLPDPVAGLPEIRAFRQGGLLDIALHPDFENNRLLYLSYAANHQGGITTRVARGRFENDTLHDVEVLFTAEPASDNGRHFGSRLLFDRAGYLYITVGDRGDMPRAQDLNDHAGSTIRLHDDGRIPEDNPFVGRSDARPEIYTYGNRNAQGMALHPDTGAVWQNEHGPRGGDELNLIRAGVNYGWPVITHGVEYSGATIGEGLTEKEGMEQPVHHWTPSIAPSGMAFYTGDVFPNWRGNVFVGALAHTHVTRLVMDGDRVVEEEPMFREMGQRIRDVRQGPDGYLYLLTDHTNGRLLRVEPAE</sequence>
<accession>B8GQK1</accession>
<dbReference type="eggNOG" id="COG2133">
    <property type="taxonomic scope" value="Bacteria"/>
</dbReference>
<dbReference type="OrthoDB" id="9770043at2"/>
<dbReference type="STRING" id="396588.Tgr7_3156"/>
<dbReference type="EMBL" id="CP001339">
    <property type="protein sequence ID" value="ACL74225.1"/>
    <property type="molecule type" value="Genomic_DNA"/>
</dbReference>
<dbReference type="SUPFAM" id="SSF50952">
    <property type="entry name" value="Soluble quinoprotein glucose dehydrogenase"/>
    <property type="match status" value="1"/>
</dbReference>
<dbReference type="RefSeq" id="WP_012639687.1">
    <property type="nucleotide sequence ID" value="NC_011901.1"/>
</dbReference>
<dbReference type="Proteomes" id="UP000002383">
    <property type="component" value="Chromosome"/>
</dbReference>
<name>B8GQK1_THISH</name>
<feature type="chain" id="PRO_5002873085" evidence="1">
    <location>
        <begin position="25"/>
        <end position="376"/>
    </location>
</feature>
<dbReference type="InterPro" id="IPR011041">
    <property type="entry name" value="Quinoprot_gluc/sorb_DH_b-prop"/>
</dbReference>
<dbReference type="HOGENOM" id="CLU_012253_1_1_6"/>
<keyword evidence="4" id="KW-1185">Reference proteome</keyword>
<feature type="signal peptide" evidence="1">
    <location>
        <begin position="1"/>
        <end position="24"/>
    </location>
</feature>
<dbReference type="InterPro" id="IPR012938">
    <property type="entry name" value="Glc/Sorbosone_DH"/>
</dbReference>
<dbReference type="PANTHER" id="PTHR19328">
    <property type="entry name" value="HEDGEHOG-INTERACTING PROTEIN"/>
    <property type="match status" value="1"/>
</dbReference>
<dbReference type="PROSITE" id="PS51257">
    <property type="entry name" value="PROKAR_LIPOPROTEIN"/>
    <property type="match status" value="1"/>
</dbReference>
<dbReference type="KEGG" id="tgr:Tgr7_3156"/>
<keyword evidence="1" id="KW-0732">Signal</keyword>
<evidence type="ECO:0000313" key="4">
    <source>
        <dbReference type="Proteomes" id="UP000002383"/>
    </source>
</evidence>
<evidence type="ECO:0000313" key="3">
    <source>
        <dbReference type="EMBL" id="ACL74225.1"/>
    </source>
</evidence>
<feature type="domain" description="Glucose/Sorbosone dehydrogenase" evidence="2">
    <location>
        <begin position="44"/>
        <end position="371"/>
    </location>
</feature>
<protein>
    <submittedName>
        <fullName evidence="3">Glucose sorbosone dehydrogenase</fullName>
    </submittedName>
</protein>
<dbReference type="PANTHER" id="PTHR19328:SF75">
    <property type="entry name" value="ALDOSE SUGAR DEHYDROGENASE YLII"/>
    <property type="match status" value="1"/>
</dbReference>